<keyword evidence="2" id="KW-1185">Reference proteome</keyword>
<dbReference type="OrthoDB" id="3646478at2759"/>
<protein>
    <submittedName>
        <fullName evidence="1">Uncharacterized protein</fullName>
    </submittedName>
</protein>
<sequence length="238" mass="27452">MLSWTSYYETRHKHVDPTFPLYGIDIYKAFQKEGYPVEWLRGTTAFTLGGVVIRAPHKEVTCISISKDAAELANVKTVLRGIRHRMVTEKNLAELHAKRAEEKQKRFEVQAFLRRRRNPKQDPSKDGEPLLTGIQDVYTNASPARLEFELAVEKLHIQQQELEEDVPDISHTQLGSQDDVREELLLETVRTAWQERRQQAEARLANAKLPQASDAALEDLREDVEKVCRCHENVEAWP</sequence>
<evidence type="ECO:0000313" key="2">
    <source>
        <dbReference type="Proteomes" id="UP000073492"/>
    </source>
</evidence>
<dbReference type="EMBL" id="LFZO01000187">
    <property type="protein sequence ID" value="KXT11667.1"/>
    <property type="molecule type" value="Genomic_DNA"/>
</dbReference>
<reference evidence="1 2" key="1">
    <citation type="submission" date="2015-07" db="EMBL/GenBank/DDBJ databases">
        <title>Comparative genomics of the Sigatoka disease complex on banana suggests a link between parallel evolutionary changes in Pseudocercospora fijiensis and Pseudocercospora eumusae and increased virulence on the banana host.</title>
        <authorList>
            <person name="Chang T.-C."/>
            <person name="Salvucci A."/>
            <person name="Crous P.W."/>
            <person name="Stergiopoulos I."/>
        </authorList>
    </citation>
    <scope>NUCLEOTIDE SEQUENCE [LARGE SCALE GENOMIC DNA]</scope>
    <source>
        <strain evidence="1 2">CBS 116634</strain>
    </source>
</reference>
<dbReference type="AlphaFoldDB" id="A0A139IA95"/>
<name>A0A139IA95_9PEZI</name>
<proteinExistence type="predicted"/>
<gene>
    <name evidence="1" type="ORF">AC579_7028</name>
</gene>
<evidence type="ECO:0000313" key="1">
    <source>
        <dbReference type="EMBL" id="KXT11667.1"/>
    </source>
</evidence>
<dbReference type="Proteomes" id="UP000073492">
    <property type="component" value="Unassembled WGS sequence"/>
</dbReference>
<organism evidence="1 2">
    <name type="scientific">Pseudocercospora musae</name>
    <dbReference type="NCBI Taxonomy" id="113226"/>
    <lineage>
        <taxon>Eukaryota</taxon>
        <taxon>Fungi</taxon>
        <taxon>Dikarya</taxon>
        <taxon>Ascomycota</taxon>
        <taxon>Pezizomycotina</taxon>
        <taxon>Dothideomycetes</taxon>
        <taxon>Dothideomycetidae</taxon>
        <taxon>Mycosphaerellales</taxon>
        <taxon>Mycosphaerellaceae</taxon>
        <taxon>Pseudocercospora</taxon>
    </lineage>
</organism>
<comment type="caution">
    <text evidence="1">The sequence shown here is derived from an EMBL/GenBank/DDBJ whole genome shotgun (WGS) entry which is preliminary data.</text>
</comment>
<accession>A0A139IA95</accession>